<evidence type="ECO:0000313" key="2">
    <source>
        <dbReference type="EMBL" id="QHT12869.1"/>
    </source>
</evidence>
<name>A0A6C0DAC1_9ZZZZ</name>
<keyword evidence="1" id="KW-1133">Transmembrane helix</keyword>
<protein>
    <submittedName>
        <fullName evidence="2">Uncharacterized protein</fullName>
    </submittedName>
</protein>
<reference evidence="2" key="1">
    <citation type="journal article" date="2020" name="Nature">
        <title>Giant virus diversity and host interactions through global metagenomics.</title>
        <authorList>
            <person name="Schulz F."/>
            <person name="Roux S."/>
            <person name="Paez-Espino D."/>
            <person name="Jungbluth S."/>
            <person name="Walsh D.A."/>
            <person name="Denef V.J."/>
            <person name="McMahon K.D."/>
            <person name="Konstantinidis K.T."/>
            <person name="Eloe-Fadrosh E.A."/>
            <person name="Kyrpides N.C."/>
            <person name="Woyke T."/>
        </authorList>
    </citation>
    <scope>NUCLEOTIDE SEQUENCE</scope>
    <source>
        <strain evidence="2">GVMAG-M-3300023174-130</strain>
    </source>
</reference>
<evidence type="ECO:0000256" key="1">
    <source>
        <dbReference type="SAM" id="Phobius"/>
    </source>
</evidence>
<feature type="transmembrane region" description="Helical" evidence="1">
    <location>
        <begin position="63"/>
        <end position="81"/>
    </location>
</feature>
<organism evidence="2">
    <name type="scientific">viral metagenome</name>
    <dbReference type="NCBI Taxonomy" id="1070528"/>
    <lineage>
        <taxon>unclassified sequences</taxon>
        <taxon>metagenomes</taxon>
        <taxon>organismal metagenomes</taxon>
    </lineage>
</organism>
<accession>A0A6C0DAC1</accession>
<dbReference type="EMBL" id="MN739552">
    <property type="protein sequence ID" value="QHT12869.1"/>
    <property type="molecule type" value="Genomic_DNA"/>
</dbReference>
<sequence length="111" mass="13203">MFTKLFLQTTNPNLSLHELFSANMTTQILISDIFHTIIYTSFFNLANYIFFGKILSNTINTRLIISLFIIMLVGYYARFFHVKDIYNAYNRNLEKTRNHTDKLYISWLFIA</sequence>
<feature type="transmembrane region" description="Helical" evidence="1">
    <location>
        <begin position="33"/>
        <end position="51"/>
    </location>
</feature>
<keyword evidence="1" id="KW-0472">Membrane</keyword>
<keyword evidence="1" id="KW-0812">Transmembrane</keyword>
<proteinExistence type="predicted"/>
<dbReference type="AlphaFoldDB" id="A0A6C0DAC1"/>